<reference evidence="2" key="1">
    <citation type="submission" date="2023-04" db="EMBL/GenBank/DDBJ databases">
        <title>Phytophthora lilii NBRC 32176.</title>
        <authorList>
            <person name="Ichikawa N."/>
            <person name="Sato H."/>
            <person name="Tonouchi N."/>
        </authorList>
    </citation>
    <scope>NUCLEOTIDE SEQUENCE</scope>
    <source>
        <strain evidence="2">NBRC 32176</strain>
    </source>
</reference>
<keyword evidence="3" id="KW-1185">Reference proteome</keyword>
<evidence type="ECO:0000256" key="1">
    <source>
        <dbReference type="SAM" id="MobiDB-lite"/>
    </source>
</evidence>
<comment type="caution">
    <text evidence="2">The sequence shown here is derived from an EMBL/GenBank/DDBJ whole genome shotgun (WGS) entry which is preliminary data.</text>
</comment>
<feature type="compositionally biased region" description="Polar residues" evidence="1">
    <location>
        <begin position="54"/>
        <end position="65"/>
    </location>
</feature>
<protein>
    <submittedName>
        <fullName evidence="2">Unnamed protein product</fullName>
    </submittedName>
</protein>
<feature type="compositionally biased region" description="Basic residues" evidence="1">
    <location>
        <begin position="91"/>
        <end position="100"/>
    </location>
</feature>
<feature type="region of interest" description="Disordered" evidence="1">
    <location>
        <begin position="54"/>
        <end position="104"/>
    </location>
</feature>
<name>A0A9W6YK78_9STRA</name>
<proteinExistence type="predicted"/>
<sequence>MLRSAQVVPVAIASIQHGLAKQVSVVPEFAQSPQLTCMPTGLSNLKTTTQQPIAAQPDQQCTQHPSTSTRSVRIRRRPKPFTQAYSDRPYRPPKAKKPRTTPRATPTWRVAYIKDRATTATGAFLYGVLWRTKQHGRHPKTWEPRQLLVEDGFDDTLAIVDEWVEAGRKEDFFHFVSEKQDLSRGLPWRIFRAFISKVVKSGSKLSLVDIDFNRHCTGHRGVSAIERLNLEDGYVLIAASNTMAVGHAFVLHVAGAKWTVYDDNIKRALKTYGEWIDRLMFVRKITLNI</sequence>
<dbReference type="AlphaFoldDB" id="A0A9W6YK78"/>
<organism evidence="2 3">
    <name type="scientific">Phytophthora lilii</name>
    <dbReference type="NCBI Taxonomy" id="2077276"/>
    <lineage>
        <taxon>Eukaryota</taxon>
        <taxon>Sar</taxon>
        <taxon>Stramenopiles</taxon>
        <taxon>Oomycota</taxon>
        <taxon>Peronosporomycetes</taxon>
        <taxon>Peronosporales</taxon>
        <taxon>Peronosporaceae</taxon>
        <taxon>Phytophthora</taxon>
    </lineage>
</organism>
<evidence type="ECO:0000313" key="3">
    <source>
        <dbReference type="Proteomes" id="UP001165083"/>
    </source>
</evidence>
<dbReference type="OrthoDB" id="125119at2759"/>
<evidence type="ECO:0000313" key="2">
    <source>
        <dbReference type="EMBL" id="GMF66174.1"/>
    </source>
</evidence>
<dbReference type="EMBL" id="BSXW01012561">
    <property type="protein sequence ID" value="GMF66174.1"/>
    <property type="molecule type" value="Genomic_DNA"/>
</dbReference>
<gene>
    <name evidence="2" type="ORF">Plil01_001869400</name>
</gene>
<dbReference type="Proteomes" id="UP001165083">
    <property type="component" value="Unassembled WGS sequence"/>
</dbReference>
<accession>A0A9W6YK78</accession>